<keyword evidence="10" id="KW-0804">Transcription</keyword>
<comment type="similarity">
    <text evidence="2">Belongs to the MYST (SAS/MOZ) family.</text>
</comment>
<keyword evidence="11" id="KW-0539">Nucleus</keyword>
<evidence type="ECO:0000256" key="12">
    <source>
        <dbReference type="ARBA" id="ARBA00023315"/>
    </source>
</evidence>
<dbReference type="InterPro" id="IPR050603">
    <property type="entry name" value="MYST_HAT"/>
</dbReference>
<dbReference type="InterPro" id="IPR002717">
    <property type="entry name" value="HAT_MYST-type"/>
</dbReference>
<dbReference type="InterPro" id="IPR016197">
    <property type="entry name" value="Chromo-like_dom_sf"/>
</dbReference>
<dbReference type="GO" id="GO:0008270">
    <property type="term" value="F:zinc ion binding"/>
    <property type="evidence" value="ECO:0007669"/>
    <property type="project" value="UniProtKB-KW"/>
</dbReference>
<accession>A0A8J5XJ17</accession>
<keyword evidence="9" id="KW-0805">Transcription regulation</keyword>
<dbReference type="AlphaFoldDB" id="A0A8J5XJ17"/>
<comment type="caution">
    <text evidence="16">The sequence shown here is derived from an EMBL/GenBank/DDBJ whole genome shotgun (WGS) entry which is preliminary data.</text>
</comment>
<evidence type="ECO:0000259" key="15">
    <source>
        <dbReference type="PROSITE" id="PS51726"/>
    </source>
</evidence>
<evidence type="ECO:0000256" key="10">
    <source>
        <dbReference type="ARBA" id="ARBA00023163"/>
    </source>
</evidence>
<dbReference type="PANTHER" id="PTHR10615">
    <property type="entry name" value="HISTONE ACETYLTRANSFERASE"/>
    <property type="match status" value="1"/>
</dbReference>
<dbReference type="GO" id="GO:0035267">
    <property type="term" value="C:NuA4 histone acetyltransferase complex"/>
    <property type="evidence" value="ECO:0007669"/>
    <property type="project" value="TreeGrafter"/>
</dbReference>
<reference evidence="16" key="1">
    <citation type="submission" date="2021-05" db="EMBL/GenBank/DDBJ databases">
        <title>The genome of the haptophyte Pavlova lutheri (Diacronema luteri, Pavlovales) - a model for lipid biosynthesis in eukaryotic algae.</title>
        <authorList>
            <person name="Hulatt C.J."/>
            <person name="Posewitz M.C."/>
        </authorList>
    </citation>
    <scope>NUCLEOTIDE SEQUENCE</scope>
    <source>
        <strain evidence="16">NIVA-4/92</strain>
    </source>
</reference>
<proteinExistence type="inferred from homology"/>
<evidence type="ECO:0000313" key="16">
    <source>
        <dbReference type="EMBL" id="KAG8461494.1"/>
    </source>
</evidence>
<dbReference type="EMBL" id="JAGTXO010000025">
    <property type="protein sequence ID" value="KAG8461494.1"/>
    <property type="molecule type" value="Genomic_DNA"/>
</dbReference>
<dbReference type="SUPFAM" id="SSF55729">
    <property type="entry name" value="Acyl-CoA N-acyltransferases (Nat)"/>
    <property type="match status" value="1"/>
</dbReference>
<dbReference type="OrthoDB" id="787137at2759"/>
<evidence type="ECO:0000256" key="9">
    <source>
        <dbReference type="ARBA" id="ARBA00023015"/>
    </source>
</evidence>
<evidence type="ECO:0000256" key="4">
    <source>
        <dbReference type="ARBA" id="ARBA00022679"/>
    </source>
</evidence>
<dbReference type="InterPro" id="IPR016181">
    <property type="entry name" value="Acyl_CoA_acyltransferase"/>
</dbReference>
<dbReference type="InterPro" id="IPR040706">
    <property type="entry name" value="Zf-MYST"/>
</dbReference>
<sequence length="566" mass="61017">MRCDGVPNVGEDVACRLSDGRAYRCRVVERRLARTPPIASTRADARADANGSAGAAAYEYYVHPRGLNRRLDEWVMDCRLLDASALHAHGDQAAHSASAPPRARAGPSGAHADAPSQPSTRVQLSPALTTRKMKRRIDVLNNVSASELDFDPRDEEQHEQETKVKHIRRVVMGPFEIETWYFSPYPDEYGLQPLLFICEYSLKYFKHRRTYEQQRAQCTRTSPPGTQIYQAVAPRSSSLPSLQPPSHLTVWEVDGRIDKVFCQCLCLLAKLFLDHKTLYYDTDPFLFYALCEADVCTGRHRIVGYFSKERDGGNSLACILVLPPHQRKGYGKLLISLSHELCKRQGTCGSPERPLSDLGLLTFRSYWSQALIQALAARGGSPSLRELSDMTAICTQDALETLQELGALKYVKGEHVVCLTPQAVDDWLRMHGKRQLTIDAALLRCAPTPPLPPPPPTADGGAAPFCTMAACAAAAAPAAAHSPAERSAGAGVVAAPAATARGAPAAGQGGSTGRVKGNPASHGMPTARARALSARASGVSALGLVARTGSRAPAARCAPLARTGKA</sequence>
<comment type="subcellular location">
    <subcellularLocation>
        <location evidence="1">Nucleus</location>
    </subcellularLocation>
</comment>
<keyword evidence="7" id="KW-0862">Zinc</keyword>
<organism evidence="16 17">
    <name type="scientific">Diacronema lutheri</name>
    <name type="common">Unicellular marine alga</name>
    <name type="synonym">Monochrysis lutheri</name>
    <dbReference type="NCBI Taxonomy" id="2081491"/>
    <lineage>
        <taxon>Eukaryota</taxon>
        <taxon>Haptista</taxon>
        <taxon>Haptophyta</taxon>
        <taxon>Pavlovophyceae</taxon>
        <taxon>Pavlovales</taxon>
        <taxon>Pavlovaceae</taxon>
        <taxon>Diacronema</taxon>
    </lineage>
</organism>
<dbReference type="Gene3D" id="3.30.60.60">
    <property type="entry name" value="N-acetyl transferase-like"/>
    <property type="match status" value="1"/>
</dbReference>
<evidence type="ECO:0000256" key="2">
    <source>
        <dbReference type="ARBA" id="ARBA00010107"/>
    </source>
</evidence>
<dbReference type="Gene3D" id="2.30.30.140">
    <property type="match status" value="1"/>
</dbReference>
<feature type="compositionally biased region" description="Polar residues" evidence="14">
    <location>
        <begin position="116"/>
        <end position="127"/>
    </location>
</feature>
<keyword evidence="5" id="KW-0479">Metal-binding</keyword>
<dbReference type="GO" id="GO:0005634">
    <property type="term" value="C:nucleus"/>
    <property type="evidence" value="ECO:0007669"/>
    <property type="project" value="UniProtKB-SubCell"/>
</dbReference>
<dbReference type="PANTHER" id="PTHR10615:SF219">
    <property type="entry name" value="HISTONE ACETYLTRANSFERASE KAT5"/>
    <property type="match status" value="1"/>
</dbReference>
<evidence type="ECO:0000256" key="3">
    <source>
        <dbReference type="ARBA" id="ARBA00013184"/>
    </source>
</evidence>
<dbReference type="EC" id="2.3.1.48" evidence="3"/>
<feature type="compositionally biased region" description="Low complexity" evidence="14">
    <location>
        <begin position="93"/>
        <end position="112"/>
    </location>
</feature>
<dbReference type="Proteomes" id="UP000751190">
    <property type="component" value="Unassembled WGS sequence"/>
</dbReference>
<dbReference type="PROSITE" id="PS51726">
    <property type="entry name" value="MYST_HAT"/>
    <property type="match status" value="1"/>
</dbReference>
<evidence type="ECO:0000256" key="5">
    <source>
        <dbReference type="ARBA" id="ARBA00022723"/>
    </source>
</evidence>
<evidence type="ECO:0000256" key="13">
    <source>
        <dbReference type="PIRSR" id="PIRSR602717-51"/>
    </source>
</evidence>
<dbReference type="Gene3D" id="1.10.10.10">
    <property type="entry name" value="Winged helix-like DNA-binding domain superfamily/Winged helix DNA-binding domain"/>
    <property type="match status" value="1"/>
</dbReference>
<dbReference type="Pfam" id="PF17772">
    <property type="entry name" value="zf-MYST"/>
    <property type="match status" value="1"/>
</dbReference>
<dbReference type="GO" id="GO:0006355">
    <property type="term" value="P:regulation of DNA-templated transcription"/>
    <property type="evidence" value="ECO:0007669"/>
    <property type="project" value="InterPro"/>
</dbReference>
<feature type="region of interest" description="Disordered" evidence="14">
    <location>
        <begin position="500"/>
        <end position="525"/>
    </location>
</feature>
<dbReference type="InterPro" id="IPR036388">
    <property type="entry name" value="WH-like_DNA-bd_sf"/>
</dbReference>
<feature type="active site" description="Proton donor/acceptor" evidence="13">
    <location>
        <position position="352"/>
    </location>
</feature>
<evidence type="ECO:0000313" key="17">
    <source>
        <dbReference type="Proteomes" id="UP000751190"/>
    </source>
</evidence>
<dbReference type="Pfam" id="PF11717">
    <property type="entry name" value="Tudor-knot"/>
    <property type="match status" value="1"/>
</dbReference>
<dbReference type="GO" id="GO:0046972">
    <property type="term" value="F:histone H4K16 acetyltransferase activity"/>
    <property type="evidence" value="ECO:0007669"/>
    <property type="project" value="TreeGrafter"/>
</dbReference>
<dbReference type="Gene3D" id="3.40.630.30">
    <property type="match status" value="1"/>
</dbReference>
<dbReference type="InterPro" id="IPR025995">
    <property type="entry name" value="Tudor-knot"/>
</dbReference>
<dbReference type="FunFam" id="3.30.60.60:FF:000001">
    <property type="entry name" value="Histone acetyltransferase"/>
    <property type="match status" value="1"/>
</dbReference>
<feature type="domain" description="MYST-type HAT" evidence="15">
    <location>
        <begin position="162"/>
        <end position="449"/>
    </location>
</feature>
<keyword evidence="17" id="KW-1185">Reference proteome</keyword>
<name>A0A8J5XJ17_DIALT</name>
<keyword evidence="4" id="KW-0808">Transferase</keyword>
<dbReference type="Pfam" id="PF01853">
    <property type="entry name" value="MOZ_SAS"/>
    <property type="match status" value="1"/>
</dbReference>
<keyword evidence="8" id="KW-0007">Acetylation</keyword>
<dbReference type="SUPFAM" id="SSF54160">
    <property type="entry name" value="Chromo domain-like"/>
    <property type="match status" value="1"/>
</dbReference>
<evidence type="ECO:0000256" key="8">
    <source>
        <dbReference type="ARBA" id="ARBA00022990"/>
    </source>
</evidence>
<keyword evidence="12" id="KW-0012">Acyltransferase</keyword>
<dbReference type="FunFam" id="1.10.10.10:FF:000022">
    <property type="entry name" value="Histone acetyltransferase"/>
    <property type="match status" value="1"/>
</dbReference>
<feature type="region of interest" description="Disordered" evidence="14">
    <location>
        <begin position="91"/>
        <end position="127"/>
    </location>
</feature>
<evidence type="ECO:0000256" key="14">
    <source>
        <dbReference type="SAM" id="MobiDB-lite"/>
    </source>
</evidence>
<evidence type="ECO:0000256" key="11">
    <source>
        <dbReference type="ARBA" id="ARBA00023242"/>
    </source>
</evidence>
<protein>
    <recommendedName>
        <fullName evidence="3">histone acetyltransferase</fullName>
        <ecNumber evidence="3">2.3.1.48</ecNumber>
    </recommendedName>
</protein>
<evidence type="ECO:0000256" key="7">
    <source>
        <dbReference type="ARBA" id="ARBA00022833"/>
    </source>
</evidence>
<evidence type="ECO:0000256" key="6">
    <source>
        <dbReference type="ARBA" id="ARBA00022771"/>
    </source>
</evidence>
<evidence type="ECO:0000256" key="1">
    <source>
        <dbReference type="ARBA" id="ARBA00004123"/>
    </source>
</evidence>
<dbReference type="CDD" id="cd04301">
    <property type="entry name" value="NAT_SF"/>
    <property type="match status" value="1"/>
</dbReference>
<dbReference type="OMA" id="LFICEYS"/>
<gene>
    <name evidence="16" type="ORF">KFE25_001098</name>
</gene>
<keyword evidence="6" id="KW-0863">Zinc-finger</keyword>